<dbReference type="SMART" id="SM00382">
    <property type="entry name" value="AAA"/>
    <property type="match status" value="1"/>
</dbReference>
<dbReference type="Gene3D" id="1.10.10.60">
    <property type="entry name" value="Homeodomain-like"/>
    <property type="match status" value="1"/>
</dbReference>
<dbReference type="PROSITE" id="PS00688">
    <property type="entry name" value="SIGMA54_INTERACT_3"/>
    <property type="match status" value="1"/>
</dbReference>
<dbReference type="InterPro" id="IPR025944">
    <property type="entry name" value="Sigma_54_int_dom_CS"/>
</dbReference>
<organism evidence="9 10">
    <name type="scientific">Shewanella intestini</name>
    <dbReference type="NCBI Taxonomy" id="2017544"/>
    <lineage>
        <taxon>Bacteria</taxon>
        <taxon>Pseudomonadati</taxon>
        <taxon>Pseudomonadota</taxon>
        <taxon>Gammaproteobacteria</taxon>
        <taxon>Alteromonadales</taxon>
        <taxon>Shewanellaceae</taxon>
        <taxon>Shewanella</taxon>
    </lineage>
</organism>
<dbReference type="Gene3D" id="3.40.50.2300">
    <property type="match status" value="1"/>
</dbReference>
<dbReference type="InterPro" id="IPR002078">
    <property type="entry name" value="Sigma_54_int"/>
</dbReference>
<accession>A0ABS5HZV8</accession>
<keyword evidence="2" id="KW-0067">ATP-binding</keyword>
<protein>
    <submittedName>
        <fullName evidence="9">Sigma-54-dependent Fis family transcriptional regulator</fullName>
    </submittedName>
</protein>
<proteinExistence type="predicted"/>
<dbReference type="Proteomes" id="UP000811844">
    <property type="component" value="Unassembled WGS sequence"/>
</dbReference>
<dbReference type="Pfam" id="PF25601">
    <property type="entry name" value="AAA_lid_14"/>
    <property type="match status" value="1"/>
</dbReference>
<evidence type="ECO:0000313" key="9">
    <source>
        <dbReference type="EMBL" id="MBR9727318.1"/>
    </source>
</evidence>
<dbReference type="Gene3D" id="1.10.8.60">
    <property type="match status" value="1"/>
</dbReference>
<dbReference type="Gene3D" id="3.40.50.300">
    <property type="entry name" value="P-loop containing nucleotide triphosphate hydrolases"/>
    <property type="match status" value="1"/>
</dbReference>
<evidence type="ECO:0000259" key="7">
    <source>
        <dbReference type="PROSITE" id="PS50045"/>
    </source>
</evidence>
<dbReference type="InterPro" id="IPR003593">
    <property type="entry name" value="AAA+_ATPase"/>
</dbReference>
<dbReference type="InterPro" id="IPR009057">
    <property type="entry name" value="Homeodomain-like_sf"/>
</dbReference>
<dbReference type="RefSeq" id="WP_153662646.1">
    <property type="nucleotide sequence ID" value="NZ_JAAIKR010000003.1"/>
</dbReference>
<dbReference type="Pfam" id="PF00158">
    <property type="entry name" value="Sigma54_activat"/>
    <property type="match status" value="1"/>
</dbReference>
<gene>
    <name evidence="9" type="ORF">G3R48_04845</name>
</gene>
<dbReference type="Pfam" id="PF02954">
    <property type="entry name" value="HTH_8"/>
    <property type="match status" value="1"/>
</dbReference>
<evidence type="ECO:0000256" key="2">
    <source>
        <dbReference type="ARBA" id="ARBA00022840"/>
    </source>
</evidence>
<dbReference type="InterPro" id="IPR002197">
    <property type="entry name" value="HTH_Fis"/>
</dbReference>
<name>A0ABS5HZV8_9GAMM</name>
<evidence type="ECO:0000256" key="6">
    <source>
        <dbReference type="PROSITE-ProRule" id="PRU00169"/>
    </source>
</evidence>
<evidence type="ECO:0000256" key="1">
    <source>
        <dbReference type="ARBA" id="ARBA00022741"/>
    </source>
</evidence>
<evidence type="ECO:0000256" key="4">
    <source>
        <dbReference type="ARBA" id="ARBA00023125"/>
    </source>
</evidence>
<dbReference type="Pfam" id="PF00072">
    <property type="entry name" value="Response_reg"/>
    <property type="match status" value="1"/>
</dbReference>
<dbReference type="PROSITE" id="PS50045">
    <property type="entry name" value="SIGMA54_INTERACT_4"/>
    <property type="match status" value="1"/>
</dbReference>
<evidence type="ECO:0000313" key="10">
    <source>
        <dbReference type="Proteomes" id="UP000811844"/>
    </source>
</evidence>
<dbReference type="SUPFAM" id="SSF52540">
    <property type="entry name" value="P-loop containing nucleoside triphosphate hydrolases"/>
    <property type="match status" value="1"/>
</dbReference>
<dbReference type="PANTHER" id="PTHR32071">
    <property type="entry name" value="TRANSCRIPTIONAL REGULATORY PROTEIN"/>
    <property type="match status" value="1"/>
</dbReference>
<keyword evidence="3" id="KW-0805">Transcription regulation</keyword>
<keyword evidence="10" id="KW-1185">Reference proteome</keyword>
<keyword evidence="5" id="KW-0804">Transcription</keyword>
<comment type="caution">
    <text evidence="6">Lacks conserved residue(s) required for the propagation of feature annotation.</text>
</comment>
<sequence length="446" mass="50149">MKSVSKFFSALIVDHDVHMREYLIQSLSKQFVLLEAVATIEEAEQLRQRCHFDVIIMEVNLPQRSGLDWTEVFEGAVPRADIIYLSSQHNIQQSIKALQLGAADFILKPFTLDVLNTSIERCLSKRIVRRQHLTLNETITYDQPSVITGQSHAIKSIQRLLEQVAPTQVSTLIEGESGTGKELVAKQLHVLSGRTGEFVPINCGSIAAHLLESELFGHEIGAFAGAEHRKKGLFETAHKGTLFLDEIGEMPLNMQSALLKVLEDRKIKPVGYDGEIDVDVRVVAATNRKLEDDVEAGQFRSDLYYLLNVINITLPPLRERPEDIVALTHSFTNEIALELGLNDIVWSHGDLEALKQYHWPGNIRELRNIISRCILLGKLPADYWQLNTPAPEPVVAGYPLEWSAKAVEKEHILKVVESVGGNKSIAAKQLGLSRKTLERKYKDWFE</sequence>
<dbReference type="PROSITE" id="PS00676">
    <property type="entry name" value="SIGMA54_INTERACT_2"/>
    <property type="match status" value="1"/>
</dbReference>
<dbReference type="InterPro" id="IPR001789">
    <property type="entry name" value="Sig_transdc_resp-reg_receiver"/>
</dbReference>
<dbReference type="PRINTS" id="PR01590">
    <property type="entry name" value="HTHFIS"/>
</dbReference>
<dbReference type="CDD" id="cd00156">
    <property type="entry name" value="REC"/>
    <property type="match status" value="1"/>
</dbReference>
<evidence type="ECO:0000259" key="8">
    <source>
        <dbReference type="PROSITE" id="PS50110"/>
    </source>
</evidence>
<dbReference type="EMBL" id="JAAIKR010000003">
    <property type="protein sequence ID" value="MBR9727318.1"/>
    <property type="molecule type" value="Genomic_DNA"/>
</dbReference>
<evidence type="ECO:0000256" key="5">
    <source>
        <dbReference type="ARBA" id="ARBA00023163"/>
    </source>
</evidence>
<reference evidence="9 10" key="1">
    <citation type="submission" date="2020-02" db="EMBL/GenBank/DDBJ databases">
        <title>Shewanella WXL01 sp. nov., a marine bacterium isolated from green algae in Luhuitou Fringing Reef (Northern South China Sea).</title>
        <authorList>
            <person name="Wang X."/>
        </authorList>
    </citation>
    <scope>NUCLEOTIDE SEQUENCE [LARGE SCALE GENOMIC DNA]</scope>
    <source>
        <strain evidence="9 10">MCCC 1A01895</strain>
    </source>
</reference>
<feature type="domain" description="Sigma-54 factor interaction" evidence="7">
    <location>
        <begin position="147"/>
        <end position="375"/>
    </location>
</feature>
<dbReference type="SMART" id="SM00448">
    <property type="entry name" value="REC"/>
    <property type="match status" value="1"/>
</dbReference>
<dbReference type="PROSITE" id="PS50110">
    <property type="entry name" value="RESPONSE_REGULATORY"/>
    <property type="match status" value="1"/>
</dbReference>
<keyword evidence="1" id="KW-0547">Nucleotide-binding</keyword>
<dbReference type="InterPro" id="IPR025943">
    <property type="entry name" value="Sigma_54_int_dom_ATP-bd_2"/>
</dbReference>
<dbReference type="SUPFAM" id="SSF46689">
    <property type="entry name" value="Homeodomain-like"/>
    <property type="match status" value="1"/>
</dbReference>
<comment type="caution">
    <text evidence="9">The sequence shown here is derived from an EMBL/GenBank/DDBJ whole genome shotgun (WGS) entry which is preliminary data.</text>
</comment>
<evidence type="ECO:0000256" key="3">
    <source>
        <dbReference type="ARBA" id="ARBA00023015"/>
    </source>
</evidence>
<keyword evidence="4" id="KW-0238">DNA-binding</keyword>
<dbReference type="InterPro" id="IPR011006">
    <property type="entry name" value="CheY-like_superfamily"/>
</dbReference>
<dbReference type="InterPro" id="IPR027417">
    <property type="entry name" value="P-loop_NTPase"/>
</dbReference>
<dbReference type="CDD" id="cd00009">
    <property type="entry name" value="AAA"/>
    <property type="match status" value="1"/>
</dbReference>
<feature type="domain" description="Response regulatory" evidence="8">
    <location>
        <begin position="9"/>
        <end position="123"/>
    </location>
</feature>
<dbReference type="SUPFAM" id="SSF52172">
    <property type="entry name" value="CheY-like"/>
    <property type="match status" value="1"/>
</dbReference>
<dbReference type="InterPro" id="IPR058031">
    <property type="entry name" value="AAA_lid_NorR"/>
</dbReference>
<dbReference type="PANTHER" id="PTHR32071:SF91">
    <property type="entry name" value="TUNGSTATE-RESPONSIVE TWO COMPONENT SIGMA54-DEPENDENT SIGNAL TRANSDUCTION SYSTEM RESPONSE REGULATOR FIS FAMILY"/>
    <property type="match status" value="1"/>
</dbReference>